<dbReference type="PROSITE" id="PS00216">
    <property type="entry name" value="SUGAR_TRANSPORT_1"/>
    <property type="match status" value="1"/>
</dbReference>
<evidence type="ECO:0000256" key="5">
    <source>
        <dbReference type="SAM" id="Phobius"/>
    </source>
</evidence>
<dbReference type="Gene3D" id="1.20.1250.20">
    <property type="entry name" value="MFS general substrate transporter like domains"/>
    <property type="match status" value="1"/>
</dbReference>
<comment type="subcellular location">
    <subcellularLocation>
        <location evidence="1">Membrane</location>
        <topology evidence="1">Multi-pass membrane protein</topology>
    </subcellularLocation>
</comment>
<feature type="domain" description="Major facilitator superfamily (MFS) profile" evidence="6">
    <location>
        <begin position="43"/>
        <end position="450"/>
    </location>
</feature>
<dbReference type="InterPro" id="IPR005828">
    <property type="entry name" value="MFS_sugar_transport-like"/>
</dbReference>
<accession>A0ABP9YHG0</accession>
<feature type="transmembrane region" description="Helical" evidence="5">
    <location>
        <begin position="300"/>
        <end position="319"/>
    </location>
</feature>
<feature type="transmembrane region" description="Helical" evidence="5">
    <location>
        <begin position="87"/>
        <end position="104"/>
    </location>
</feature>
<dbReference type="EMBL" id="BAABUJ010000063">
    <property type="protein sequence ID" value="GAA5806386.1"/>
    <property type="molecule type" value="Genomic_DNA"/>
</dbReference>
<feature type="transmembrane region" description="Helical" evidence="5">
    <location>
        <begin position="427"/>
        <end position="446"/>
    </location>
</feature>
<evidence type="ECO:0000256" key="4">
    <source>
        <dbReference type="ARBA" id="ARBA00023136"/>
    </source>
</evidence>
<dbReference type="InterPro" id="IPR005829">
    <property type="entry name" value="Sugar_transporter_CS"/>
</dbReference>
<dbReference type="Proteomes" id="UP001476247">
    <property type="component" value="Unassembled WGS sequence"/>
</dbReference>
<name>A0ABP9YHG0_9FUNG</name>
<feature type="transmembrane region" description="Helical" evidence="5">
    <location>
        <begin position="355"/>
        <end position="374"/>
    </location>
</feature>
<sequence length="511" mass="54874">MSDVSDSQKAIMDSRVSYQATSADPSRVEEAPVKKKRAASYFNILFSGFALLSDGYQSGVISFINLFLGKIYGPEIFNATMKSRLSYSMFVGAIVGQVGFGLIIDRLGRKIGLISTTFLVIFGAALSAASSGVTPNGLLWMMVIARGVLGVGVGGEYPCSSVAAGESADEIDPKRRGGLFVLVTNFVIDLGYVVSAIVPVILLAIFKDNLEPVWRLSLGLGIIPPLSVLYFRLKMADSKSYQASAMKKRVPYLLIFKRYWFRLSLTSGLWFVYDFIAYPNGVFSSVIIDSVANGESTIEVVSWNILLYSFYLPGCLAGAYSVDKIGRRKTLAYGLLAQGIVGMILGGVYEPLSKNCMPMFIVVYGIFLALGEYGPGPTMGLNSMELFPTAVRGTCYGIAAAIGKVGATVGTLAFVPMQETMGGYRGPFLVGSGIAIAASIVAWFLLPEIGPEGMAEEDIAFKEYLEKNGYDVSQLGIKPSDPTTVEVNEVVDSSDMVKNGSSSLKSSSIRN</sequence>
<proteinExistence type="predicted"/>
<organism evidence="7 8">
    <name type="scientific">Helicostylum pulchrum</name>
    <dbReference type="NCBI Taxonomy" id="562976"/>
    <lineage>
        <taxon>Eukaryota</taxon>
        <taxon>Fungi</taxon>
        <taxon>Fungi incertae sedis</taxon>
        <taxon>Mucoromycota</taxon>
        <taxon>Mucoromycotina</taxon>
        <taxon>Mucoromycetes</taxon>
        <taxon>Mucorales</taxon>
        <taxon>Mucorineae</taxon>
        <taxon>Mucoraceae</taxon>
        <taxon>Helicostylum</taxon>
    </lineage>
</organism>
<evidence type="ECO:0000259" key="6">
    <source>
        <dbReference type="PROSITE" id="PS50850"/>
    </source>
</evidence>
<dbReference type="SUPFAM" id="SSF103473">
    <property type="entry name" value="MFS general substrate transporter"/>
    <property type="match status" value="1"/>
</dbReference>
<evidence type="ECO:0000256" key="1">
    <source>
        <dbReference type="ARBA" id="ARBA00004141"/>
    </source>
</evidence>
<dbReference type="PANTHER" id="PTHR23508:SF10">
    <property type="entry name" value="CARBOXYLIC ACID TRANSPORTER PROTEIN HOMOLOG"/>
    <property type="match status" value="1"/>
</dbReference>
<gene>
    <name evidence="7" type="ORF">HPULCUR_011919</name>
</gene>
<keyword evidence="2 5" id="KW-0812">Transmembrane</keyword>
<feature type="transmembrane region" description="Helical" evidence="5">
    <location>
        <begin position="395"/>
        <end position="415"/>
    </location>
</feature>
<dbReference type="InterPro" id="IPR036259">
    <property type="entry name" value="MFS_trans_sf"/>
</dbReference>
<keyword evidence="8" id="KW-1185">Reference proteome</keyword>
<feature type="transmembrane region" description="Helical" evidence="5">
    <location>
        <begin position="44"/>
        <end position="67"/>
    </location>
</feature>
<keyword evidence="4 5" id="KW-0472">Membrane</keyword>
<protein>
    <recommendedName>
        <fullName evidence="6">Major facilitator superfamily (MFS) profile domain-containing protein</fullName>
    </recommendedName>
</protein>
<dbReference type="PROSITE" id="PS50850">
    <property type="entry name" value="MFS"/>
    <property type="match status" value="1"/>
</dbReference>
<feature type="transmembrane region" description="Helical" evidence="5">
    <location>
        <begin position="331"/>
        <end position="349"/>
    </location>
</feature>
<evidence type="ECO:0000256" key="3">
    <source>
        <dbReference type="ARBA" id="ARBA00022989"/>
    </source>
</evidence>
<feature type="transmembrane region" description="Helical" evidence="5">
    <location>
        <begin position="111"/>
        <end position="132"/>
    </location>
</feature>
<comment type="caution">
    <text evidence="7">The sequence shown here is derived from an EMBL/GenBank/DDBJ whole genome shotgun (WGS) entry which is preliminary data.</text>
</comment>
<evidence type="ECO:0000313" key="7">
    <source>
        <dbReference type="EMBL" id="GAA5806386.1"/>
    </source>
</evidence>
<dbReference type="InterPro" id="IPR020846">
    <property type="entry name" value="MFS_dom"/>
</dbReference>
<dbReference type="Pfam" id="PF00083">
    <property type="entry name" value="Sugar_tr"/>
    <property type="match status" value="2"/>
</dbReference>
<evidence type="ECO:0000313" key="8">
    <source>
        <dbReference type="Proteomes" id="UP001476247"/>
    </source>
</evidence>
<reference evidence="7 8" key="1">
    <citation type="submission" date="2024-04" db="EMBL/GenBank/DDBJ databases">
        <title>genome sequences of Mucor flavus KT1a and Helicostylum pulchrum KT1b strains isolation_sourced from the surface of a dry-aged beef.</title>
        <authorList>
            <person name="Toyotome T."/>
            <person name="Hosono M."/>
            <person name="Torimaru M."/>
            <person name="Fukuda K."/>
            <person name="Mikami N."/>
        </authorList>
    </citation>
    <scope>NUCLEOTIDE SEQUENCE [LARGE SCALE GENOMIC DNA]</scope>
    <source>
        <strain evidence="7 8">KT1b</strain>
    </source>
</reference>
<feature type="transmembrane region" description="Helical" evidence="5">
    <location>
        <begin position="179"/>
        <end position="206"/>
    </location>
</feature>
<evidence type="ECO:0000256" key="2">
    <source>
        <dbReference type="ARBA" id="ARBA00022692"/>
    </source>
</evidence>
<keyword evidence="3 5" id="KW-1133">Transmembrane helix</keyword>
<dbReference type="PANTHER" id="PTHR23508">
    <property type="entry name" value="CARBOXYLIC ACID TRANSPORTER PROTEIN HOMOLOG"/>
    <property type="match status" value="1"/>
</dbReference>
<feature type="transmembrane region" description="Helical" evidence="5">
    <location>
        <begin position="212"/>
        <end position="231"/>
    </location>
</feature>